<feature type="compositionally biased region" description="Basic and acidic residues" evidence="1">
    <location>
        <begin position="89"/>
        <end position="101"/>
    </location>
</feature>
<keyword evidence="2" id="KW-0732">Signal</keyword>
<proteinExistence type="predicted"/>
<gene>
    <name evidence="3" type="ORF">TH25_07430</name>
</gene>
<dbReference type="Proteomes" id="UP000252517">
    <property type="component" value="Unassembled WGS sequence"/>
</dbReference>
<dbReference type="RefSeq" id="WP_114087708.1">
    <property type="nucleotide sequence ID" value="NZ_JPWH01000004.1"/>
</dbReference>
<reference evidence="3 4" key="1">
    <citation type="submission" date="2014-07" db="EMBL/GenBank/DDBJ databases">
        <title>Draft genome sequence of Thalassospira profundimaris S25-3-2.</title>
        <authorList>
            <person name="Lai Q."/>
            <person name="Shao Z."/>
        </authorList>
    </citation>
    <scope>NUCLEOTIDE SEQUENCE [LARGE SCALE GENOMIC DNA]</scope>
    <source>
        <strain evidence="3 4">S25-3-2</strain>
    </source>
</reference>
<feature type="chain" id="PRO_5016810895" evidence="2">
    <location>
        <begin position="30"/>
        <end position="155"/>
    </location>
</feature>
<protein>
    <submittedName>
        <fullName evidence="3">Uncharacterized protein</fullName>
    </submittedName>
</protein>
<dbReference type="AlphaFoldDB" id="A0A367XF95"/>
<comment type="caution">
    <text evidence="3">The sequence shown here is derived from an EMBL/GenBank/DDBJ whole genome shotgun (WGS) entry which is preliminary data.</text>
</comment>
<dbReference type="EMBL" id="JPWH01000004">
    <property type="protein sequence ID" value="RCK52326.1"/>
    <property type="molecule type" value="Genomic_DNA"/>
</dbReference>
<accession>A0A367XF95</accession>
<feature type="compositionally biased region" description="Polar residues" evidence="1">
    <location>
        <begin position="140"/>
        <end position="155"/>
    </location>
</feature>
<sequence>MKSLSRNVAIVALAFGVSALAMTPAIASAADNSTYPAIVPNNHAGPNGASKEHDIWLSTHPETAPAQNAAPEVSHEVVPNNDVGPNGASKEHDMWLAKHPDAAYNPNTAPQADVEVVPNNHAGPNGADKEHDMWVAKQAAKTQTNSDSAATAGNK</sequence>
<evidence type="ECO:0000256" key="2">
    <source>
        <dbReference type="SAM" id="SignalP"/>
    </source>
</evidence>
<evidence type="ECO:0000313" key="4">
    <source>
        <dbReference type="Proteomes" id="UP000252517"/>
    </source>
</evidence>
<feature type="signal peptide" evidence="2">
    <location>
        <begin position="1"/>
        <end position="29"/>
    </location>
</feature>
<evidence type="ECO:0000256" key="1">
    <source>
        <dbReference type="SAM" id="MobiDB-lite"/>
    </source>
</evidence>
<organism evidence="3 4">
    <name type="scientific">Thalassospira profundimaris</name>
    <dbReference type="NCBI Taxonomy" id="502049"/>
    <lineage>
        <taxon>Bacteria</taxon>
        <taxon>Pseudomonadati</taxon>
        <taxon>Pseudomonadota</taxon>
        <taxon>Alphaproteobacteria</taxon>
        <taxon>Rhodospirillales</taxon>
        <taxon>Thalassospiraceae</taxon>
        <taxon>Thalassospira</taxon>
    </lineage>
</organism>
<feature type="region of interest" description="Disordered" evidence="1">
    <location>
        <begin position="43"/>
        <end position="155"/>
    </location>
</feature>
<name>A0A367XF95_9PROT</name>
<evidence type="ECO:0000313" key="3">
    <source>
        <dbReference type="EMBL" id="RCK52326.1"/>
    </source>
</evidence>
<dbReference type="OrthoDB" id="9870228at2"/>